<sequence length="89" mass="9569">MLHLIGFDDLDSETGRDCLAVYESGDLCVFVDQGHLVAADFPLQGPGFLLAEGPPAARPADLETIDYDRLVALIAEQGPVTGWYDTESS</sequence>
<dbReference type="EMBL" id="ARXR01000013">
    <property type="protein sequence ID" value="MBF5053248.1"/>
    <property type="molecule type" value="Genomic_DNA"/>
</dbReference>
<dbReference type="RefSeq" id="WP_142948780.1">
    <property type="nucleotide sequence ID" value="NZ_ARXR01000013.1"/>
</dbReference>
<evidence type="ECO:0000313" key="2">
    <source>
        <dbReference type="Proteomes" id="UP000644441"/>
    </source>
</evidence>
<organism evidence="1 2">
    <name type="scientific">Alloalcanivorax venustensis ISO4</name>
    <dbReference type="NCBI Taxonomy" id="1177184"/>
    <lineage>
        <taxon>Bacteria</taxon>
        <taxon>Pseudomonadati</taxon>
        <taxon>Pseudomonadota</taxon>
        <taxon>Gammaproteobacteria</taxon>
        <taxon>Oceanospirillales</taxon>
        <taxon>Alcanivoracaceae</taxon>
        <taxon>Alloalcanivorax</taxon>
    </lineage>
</organism>
<gene>
    <name evidence="1" type="ORF">ISO4_01850</name>
</gene>
<dbReference type="Proteomes" id="UP000644441">
    <property type="component" value="Unassembled WGS sequence"/>
</dbReference>
<comment type="caution">
    <text evidence="1">The sequence shown here is derived from an EMBL/GenBank/DDBJ whole genome shotgun (WGS) entry which is preliminary data.</text>
</comment>
<name>A0ABS0AGI0_9GAMM</name>
<dbReference type="GeneID" id="99766987"/>
<proteinExistence type="predicted"/>
<evidence type="ECO:0000313" key="1">
    <source>
        <dbReference type="EMBL" id="MBF5053248.1"/>
    </source>
</evidence>
<keyword evidence="2" id="KW-1185">Reference proteome</keyword>
<reference evidence="1 2" key="1">
    <citation type="submission" date="2012-09" db="EMBL/GenBank/DDBJ databases">
        <title>Genome Sequence of alkane-degrading Bacterium Alcanivorax venustensis ISO4.</title>
        <authorList>
            <person name="Lai Q."/>
            <person name="Shao Z."/>
        </authorList>
    </citation>
    <scope>NUCLEOTIDE SEQUENCE [LARGE SCALE GENOMIC DNA]</scope>
    <source>
        <strain evidence="1 2">ISO4</strain>
    </source>
</reference>
<accession>A0ABS0AGI0</accession>
<protein>
    <submittedName>
        <fullName evidence="1">Uncharacterized protein</fullName>
    </submittedName>
</protein>